<feature type="domain" description="Programmed cell death protein 2 C-terminal" evidence="10">
    <location>
        <begin position="647"/>
        <end position="745"/>
    </location>
</feature>
<evidence type="ECO:0000256" key="9">
    <source>
        <dbReference type="SAM" id="MobiDB-lite"/>
    </source>
</evidence>
<dbReference type="EC" id="2.1.1.60" evidence="3"/>
<dbReference type="RefSeq" id="XP_013753385.1">
    <property type="nucleotide sequence ID" value="XM_013897931.1"/>
</dbReference>
<dbReference type="InterPro" id="IPR019410">
    <property type="entry name" value="Methyltransf_16"/>
</dbReference>
<comment type="subcellular location">
    <subcellularLocation>
        <location evidence="2">Cytoplasm</location>
    </subcellularLocation>
    <subcellularLocation>
        <location evidence="1">Nucleus</location>
    </subcellularLocation>
</comment>
<dbReference type="PANTHER" id="PTHR13539">
    <property type="entry name" value="CALMODULIN-LYSINE N-METHYLTRANSFERASE"/>
    <property type="match status" value="1"/>
</dbReference>
<evidence type="ECO:0000256" key="4">
    <source>
        <dbReference type="ARBA" id="ARBA00020594"/>
    </source>
</evidence>
<dbReference type="eggNOG" id="KOG2061">
    <property type="taxonomic scope" value="Eukaryota"/>
</dbReference>
<reference evidence="11 12" key="1">
    <citation type="submission" date="2010-05" db="EMBL/GenBank/DDBJ databases">
        <title>The Genome Sequence of Thecamonas trahens ATCC 50062.</title>
        <authorList>
            <consortium name="The Broad Institute Genome Sequencing Platform"/>
            <person name="Russ C."/>
            <person name="Cuomo C."/>
            <person name="Shea T."/>
            <person name="Young S.K."/>
            <person name="Zeng Q."/>
            <person name="Koehrsen M."/>
            <person name="Haas B."/>
            <person name="Borodovsky M."/>
            <person name="Guigo R."/>
            <person name="Alvarado L."/>
            <person name="Berlin A."/>
            <person name="Bochicchio J."/>
            <person name="Borenstein D."/>
            <person name="Chapman S."/>
            <person name="Chen Z."/>
            <person name="Freedman E."/>
            <person name="Gellesch M."/>
            <person name="Goldberg J."/>
            <person name="Griggs A."/>
            <person name="Gujja S."/>
            <person name="Heilman E."/>
            <person name="Heiman D."/>
            <person name="Hepburn T."/>
            <person name="Howarth C."/>
            <person name="Jen D."/>
            <person name="Larson L."/>
            <person name="Mehta T."/>
            <person name="Park D."/>
            <person name="Pearson M."/>
            <person name="Roberts A."/>
            <person name="Saif S."/>
            <person name="Shenoy N."/>
            <person name="Sisk P."/>
            <person name="Stolte C."/>
            <person name="Sykes S."/>
            <person name="Thomson T."/>
            <person name="Walk T."/>
            <person name="White J."/>
            <person name="Yandava C."/>
            <person name="Burger G."/>
            <person name="Gray M.W."/>
            <person name="Holland P.W.H."/>
            <person name="King N."/>
            <person name="Lang F.B.F."/>
            <person name="Roger A.J."/>
            <person name="Ruiz-Trillo I."/>
            <person name="Lander E."/>
            <person name="Nusbaum C."/>
        </authorList>
    </citation>
    <scope>NUCLEOTIDE SEQUENCE [LARGE SCALE GENOMIC DNA]</scope>
    <source>
        <strain evidence="11 12">ATCC 50062</strain>
    </source>
</reference>
<keyword evidence="12" id="KW-1185">Reference proteome</keyword>
<protein>
    <recommendedName>
        <fullName evidence="4">Calmodulin-lysine N-methyltransferase</fullName>
        <ecNumber evidence="3">2.1.1.60</ecNumber>
    </recommendedName>
</protein>
<evidence type="ECO:0000256" key="5">
    <source>
        <dbReference type="ARBA" id="ARBA00022490"/>
    </source>
</evidence>
<name>A0A0L0DRL3_THETB</name>
<keyword evidence="7" id="KW-0808">Transferase</keyword>
<dbReference type="eggNOG" id="KOG3201">
    <property type="taxonomic scope" value="Eukaryota"/>
</dbReference>
<evidence type="ECO:0000256" key="1">
    <source>
        <dbReference type="ARBA" id="ARBA00004123"/>
    </source>
</evidence>
<dbReference type="STRING" id="461836.A0A0L0DRL3"/>
<keyword evidence="5" id="KW-0963">Cytoplasm</keyword>
<dbReference type="InterPro" id="IPR025800">
    <property type="entry name" value="CaM-Lys-N-MeTrfase"/>
</dbReference>
<keyword evidence="6" id="KW-0489">Methyltransferase</keyword>
<evidence type="ECO:0000256" key="6">
    <source>
        <dbReference type="ARBA" id="ARBA00022603"/>
    </source>
</evidence>
<dbReference type="Proteomes" id="UP000054408">
    <property type="component" value="Unassembled WGS sequence"/>
</dbReference>
<dbReference type="InterPro" id="IPR029063">
    <property type="entry name" value="SAM-dependent_MTases_sf"/>
</dbReference>
<dbReference type="GO" id="GO:0005634">
    <property type="term" value="C:nucleus"/>
    <property type="evidence" value="ECO:0007669"/>
    <property type="project" value="UniProtKB-SubCell"/>
</dbReference>
<proteinExistence type="predicted"/>
<dbReference type="EMBL" id="GL349493">
    <property type="protein sequence ID" value="KNC54935.1"/>
    <property type="molecule type" value="Genomic_DNA"/>
</dbReference>
<gene>
    <name evidence="11" type="ORF">AMSG_10175</name>
</gene>
<dbReference type="GeneID" id="25568461"/>
<evidence type="ECO:0000313" key="11">
    <source>
        <dbReference type="EMBL" id="KNC54935.1"/>
    </source>
</evidence>
<evidence type="ECO:0000313" key="12">
    <source>
        <dbReference type="Proteomes" id="UP000054408"/>
    </source>
</evidence>
<evidence type="ECO:0000259" key="10">
    <source>
        <dbReference type="Pfam" id="PF04194"/>
    </source>
</evidence>
<dbReference type="AlphaFoldDB" id="A0A0L0DRL3"/>
<sequence length="758" mass="78566">MSRAQSRWALLRAALLSGKVTSPTALSASSASSVSVRRHPGFRLLPRPLPSSPAVAAAVADAPPALADGNPLHVSLPRRGERDGESAPDDMAVVSVWEVPPKVSATTLMGNNNTGNICIWPSEEVLAHILLTRHAGLLARDSFRAIELGAGMTGLAGVVVAAAAASDTAAVVVTDGNPTSVDLLSANLATNHGVSVAPSKTLVGALLEWDAAVDYSADVALWGGRFDLVFAADCLFFEAVHSGLIHAIASLLSDAPHARAVLVAPSRGGSASRFLDAVAADGQLTLIHATLDASYDPDLASQHAEFSATDPRYEPDLHLPLLIELALTPPQHRPNDHTVMTTLGFSSAPLDALNADCPYTNKLGGQPVWLRPPPPELVDGLLACPTCGSKMTLMAQLYTPLHTHPRHHRVLYLLACLTPPCAATSAGWRVLRDQLDLDSVPYLVRAASVPKAALVASAEAAAAAAAEASEAEAKAQPSASVSAAALMFGSDSDSDDDSDDDFAALLAARDAAASSASSSAAATKQKHGSAPPAASSGKFAVIAVDAPPASSEATVGELVDFDPSEWPQLYRPERGAPLLDAALDPYGVTAAPEPSGRAAGDKDVDDVDGLAHLMAGVSLEDAGGASCDRASGPGDDDEVYESVGGALFRAYCERVARAPSQLLRYAAEPLLIEPLGSVVDTESDSDDEGEAPARASAAVPPCRRCGAARLFELQLLSSFINEYSDESLPHARAIQSMAWGTALVFPEHIVVQSAERIE</sequence>
<dbReference type="SUPFAM" id="SSF53335">
    <property type="entry name" value="S-adenosyl-L-methionine-dependent methyltransferases"/>
    <property type="match status" value="1"/>
</dbReference>
<dbReference type="GO" id="GO:0005737">
    <property type="term" value="C:cytoplasm"/>
    <property type="evidence" value="ECO:0007669"/>
    <property type="project" value="UniProtKB-SubCell"/>
</dbReference>
<evidence type="ECO:0000256" key="2">
    <source>
        <dbReference type="ARBA" id="ARBA00004496"/>
    </source>
</evidence>
<dbReference type="PANTHER" id="PTHR13539:SF3">
    <property type="entry name" value="CALMODULIN-LYSINE N-METHYLTRANSFERASE"/>
    <property type="match status" value="1"/>
</dbReference>
<evidence type="ECO:0000256" key="3">
    <source>
        <dbReference type="ARBA" id="ARBA00011914"/>
    </source>
</evidence>
<organism evidence="11 12">
    <name type="scientific">Thecamonas trahens ATCC 50062</name>
    <dbReference type="NCBI Taxonomy" id="461836"/>
    <lineage>
        <taxon>Eukaryota</taxon>
        <taxon>Apusozoa</taxon>
        <taxon>Apusomonadida</taxon>
        <taxon>Apusomonadidae</taxon>
        <taxon>Thecamonas</taxon>
    </lineage>
</organism>
<dbReference type="Gene3D" id="3.40.50.150">
    <property type="entry name" value="Vaccinia Virus protein VP39"/>
    <property type="match status" value="1"/>
</dbReference>
<evidence type="ECO:0000256" key="8">
    <source>
        <dbReference type="ARBA" id="ARBA00023242"/>
    </source>
</evidence>
<keyword evidence="8" id="KW-0539">Nucleus</keyword>
<evidence type="ECO:0000256" key="7">
    <source>
        <dbReference type="ARBA" id="ARBA00022679"/>
    </source>
</evidence>
<dbReference type="GO" id="GO:0018025">
    <property type="term" value="F:calmodulin-lysine N-methyltransferase activity"/>
    <property type="evidence" value="ECO:0007669"/>
    <property type="project" value="UniProtKB-EC"/>
</dbReference>
<dbReference type="InterPro" id="IPR007320">
    <property type="entry name" value="PDCD2_C"/>
</dbReference>
<feature type="region of interest" description="Disordered" evidence="9">
    <location>
        <begin position="69"/>
        <end position="88"/>
    </location>
</feature>
<dbReference type="OrthoDB" id="413520at2759"/>
<dbReference type="GO" id="GO:0032259">
    <property type="term" value="P:methylation"/>
    <property type="evidence" value="ECO:0007669"/>
    <property type="project" value="UniProtKB-KW"/>
</dbReference>
<accession>A0A0L0DRL3</accession>
<dbReference type="Pfam" id="PF04194">
    <property type="entry name" value="PDCD2_C"/>
    <property type="match status" value="1"/>
</dbReference>
<dbReference type="Pfam" id="PF10294">
    <property type="entry name" value="Methyltransf_16"/>
    <property type="match status" value="1"/>
</dbReference>